<dbReference type="SUPFAM" id="SSF52047">
    <property type="entry name" value="RNI-like"/>
    <property type="match status" value="1"/>
</dbReference>
<dbReference type="InterPro" id="IPR055411">
    <property type="entry name" value="LRR_FXL15/At3g58940/PEG3-like"/>
</dbReference>
<gene>
    <name evidence="3" type="primary">LOC104782783</name>
</gene>
<name>A0ABM0YUL9_CAMSA</name>
<proteinExistence type="predicted"/>
<dbReference type="CDD" id="cd22160">
    <property type="entry name" value="F-box_AtFBL13-like"/>
    <property type="match status" value="1"/>
</dbReference>
<dbReference type="PANTHER" id="PTHR31293">
    <property type="entry name" value="RNI-LIKE SUPERFAMILY PROTEIN"/>
    <property type="match status" value="1"/>
</dbReference>
<dbReference type="SMART" id="SM00256">
    <property type="entry name" value="FBOX"/>
    <property type="match status" value="1"/>
</dbReference>
<dbReference type="SUPFAM" id="SSF81383">
    <property type="entry name" value="F-box domain"/>
    <property type="match status" value="1"/>
</dbReference>
<evidence type="ECO:0000259" key="1">
    <source>
        <dbReference type="PROSITE" id="PS50181"/>
    </source>
</evidence>
<dbReference type="InterPro" id="IPR001810">
    <property type="entry name" value="F-box_dom"/>
</dbReference>
<dbReference type="SMART" id="SM00579">
    <property type="entry name" value="FBD"/>
    <property type="match status" value="1"/>
</dbReference>
<dbReference type="GeneID" id="104782783"/>
<dbReference type="InterPro" id="IPR036047">
    <property type="entry name" value="F-box-like_dom_sf"/>
</dbReference>
<dbReference type="PROSITE" id="PS50181">
    <property type="entry name" value="FBOX"/>
    <property type="match status" value="1"/>
</dbReference>
<dbReference type="PANTHER" id="PTHR31293:SF12">
    <property type="entry name" value="RNI-LIKE SUPERFAMILY PROTEIN"/>
    <property type="match status" value="1"/>
</dbReference>
<dbReference type="Pfam" id="PF00646">
    <property type="entry name" value="F-box"/>
    <property type="match status" value="1"/>
</dbReference>
<dbReference type="Gene3D" id="1.20.1280.50">
    <property type="match status" value="1"/>
</dbReference>
<dbReference type="Gene3D" id="3.80.10.10">
    <property type="entry name" value="Ribonuclease Inhibitor"/>
    <property type="match status" value="1"/>
</dbReference>
<dbReference type="Proteomes" id="UP000694864">
    <property type="component" value="Chromosome 4"/>
</dbReference>
<dbReference type="InterPro" id="IPR053781">
    <property type="entry name" value="F-box_AtFBL13-like"/>
</dbReference>
<evidence type="ECO:0000313" key="3">
    <source>
        <dbReference type="RefSeq" id="XP_010506110.1"/>
    </source>
</evidence>
<sequence length="445" mass="50816">MDRISLLPDEVLGHILSFLPSKHAASTSLLSKRWRNVFVLVPSLNLDYVLDEARQYRHDHSKDFMDFVESLLILRGKSPVKKFALKIHLPHLFGIDPSRVHCWICNVLELGGLVDLDLFVTFQGKLHLVPLLIFKSKTLVKLRVGRGFILKLSHQDIYLPMLKTLSLDTVDFEGGHDVLETLLPRCPLLEELVLDDQRWKTRCGFVSSPSLKRLRIRFFNVPIISLDVPNLVYLELSCIFGSKYANLNLDSLIEARLNLWVEERRLRELRDGYAHLDSADLMDLITAIRNVKVLHLTSDALELFYYSGQDLPMFDNLVCLSIASDKKQGWQVLPLLIKNSPNLETLIFKGLEHYVTSKCGDACVCFVTWEGSRSCLSSSRVKVLEIWGYQGTPRELNQVKHFLKKLPCLELVKICAVINIQVPIDVQYLLKLPRASSNCKIEAIS</sequence>
<protein>
    <submittedName>
        <fullName evidence="3">F-box/LRR-repeat protein At2g42720-like</fullName>
    </submittedName>
</protein>
<evidence type="ECO:0000313" key="2">
    <source>
        <dbReference type="Proteomes" id="UP000694864"/>
    </source>
</evidence>
<dbReference type="InterPro" id="IPR055294">
    <property type="entry name" value="FBL60-like"/>
</dbReference>
<organism evidence="2 3">
    <name type="scientific">Camelina sativa</name>
    <name type="common">False flax</name>
    <name type="synonym">Myagrum sativum</name>
    <dbReference type="NCBI Taxonomy" id="90675"/>
    <lineage>
        <taxon>Eukaryota</taxon>
        <taxon>Viridiplantae</taxon>
        <taxon>Streptophyta</taxon>
        <taxon>Embryophyta</taxon>
        <taxon>Tracheophyta</taxon>
        <taxon>Spermatophyta</taxon>
        <taxon>Magnoliopsida</taxon>
        <taxon>eudicotyledons</taxon>
        <taxon>Gunneridae</taxon>
        <taxon>Pentapetalae</taxon>
        <taxon>rosids</taxon>
        <taxon>malvids</taxon>
        <taxon>Brassicales</taxon>
        <taxon>Brassicaceae</taxon>
        <taxon>Camelineae</taxon>
        <taxon>Camelina</taxon>
    </lineage>
</organism>
<accession>A0ABM0YUL9</accession>
<reference evidence="2" key="1">
    <citation type="journal article" date="2014" name="Nat. Commun.">
        <title>The emerging biofuel crop Camelina sativa retains a highly undifferentiated hexaploid genome structure.</title>
        <authorList>
            <person name="Kagale S."/>
            <person name="Koh C."/>
            <person name="Nixon J."/>
            <person name="Bollina V."/>
            <person name="Clarke W.E."/>
            <person name="Tuteja R."/>
            <person name="Spillane C."/>
            <person name="Robinson S.J."/>
            <person name="Links M.G."/>
            <person name="Clarke C."/>
            <person name="Higgins E.E."/>
            <person name="Huebert T."/>
            <person name="Sharpe A.G."/>
            <person name="Parkin I.A."/>
        </authorList>
    </citation>
    <scope>NUCLEOTIDE SEQUENCE [LARGE SCALE GENOMIC DNA]</scope>
    <source>
        <strain evidence="2">cv. DH55</strain>
    </source>
</reference>
<reference evidence="3" key="2">
    <citation type="submission" date="2025-08" db="UniProtKB">
        <authorList>
            <consortium name="RefSeq"/>
        </authorList>
    </citation>
    <scope>IDENTIFICATION</scope>
    <source>
        <tissue evidence="3">Leaf</tissue>
    </source>
</reference>
<dbReference type="Pfam" id="PF24758">
    <property type="entry name" value="LRR_At5g56370"/>
    <property type="match status" value="1"/>
</dbReference>
<feature type="domain" description="F-box" evidence="1">
    <location>
        <begin position="1"/>
        <end position="37"/>
    </location>
</feature>
<dbReference type="RefSeq" id="XP_010506110.1">
    <property type="nucleotide sequence ID" value="XM_010507808.2"/>
</dbReference>
<dbReference type="InterPro" id="IPR006566">
    <property type="entry name" value="FBD"/>
</dbReference>
<dbReference type="InterPro" id="IPR032675">
    <property type="entry name" value="LRR_dom_sf"/>
</dbReference>
<keyword evidence="2" id="KW-1185">Reference proteome</keyword>